<dbReference type="PANTHER" id="PTHR35007">
    <property type="entry name" value="INTEGRAL MEMBRANE PROTEIN-RELATED"/>
    <property type="match status" value="1"/>
</dbReference>
<evidence type="ECO:0000256" key="3">
    <source>
        <dbReference type="ARBA" id="ARBA00022692"/>
    </source>
</evidence>
<dbReference type="PANTHER" id="PTHR35007:SF3">
    <property type="entry name" value="POSSIBLE CONSERVED ALANINE RICH MEMBRANE PROTEIN"/>
    <property type="match status" value="1"/>
</dbReference>
<evidence type="ECO:0000256" key="1">
    <source>
        <dbReference type="ARBA" id="ARBA00004651"/>
    </source>
</evidence>
<accession>S2VZS2</accession>
<keyword evidence="2" id="KW-1003">Cell membrane</keyword>
<evidence type="ECO:0000259" key="7">
    <source>
        <dbReference type="Pfam" id="PF00482"/>
    </source>
</evidence>
<comment type="subcellular location">
    <subcellularLocation>
        <location evidence="1">Cell membrane</location>
        <topology evidence="1">Multi-pass membrane protein</topology>
    </subcellularLocation>
</comment>
<protein>
    <recommendedName>
        <fullName evidence="7">Type II secretion system protein GspF domain-containing protein</fullName>
    </recommendedName>
</protein>
<proteinExistence type="predicted"/>
<evidence type="ECO:0000256" key="2">
    <source>
        <dbReference type="ARBA" id="ARBA00022475"/>
    </source>
</evidence>
<organism evidence="8 9">
    <name type="scientific">Propionimicrobium lymphophilum ACS-093-V-SCH5</name>
    <dbReference type="NCBI Taxonomy" id="883161"/>
    <lineage>
        <taxon>Bacteria</taxon>
        <taxon>Bacillati</taxon>
        <taxon>Actinomycetota</taxon>
        <taxon>Actinomycetes</taxon>
        <taxon>Propionibacteriales</taxon>
        <taxon>Propionibacteriaceae</taxon>
        <taxon>Propionimicrobium</taxon>
    </lineage>
</organism>
<dbReference type="Pfam" id="PF00482">
    <property type="entry name" value="T2SSF"/>
    <property type="match status" value="1"/>
</dbReference>
<dbReference type="EMBL" id="AGZR01000009">
    <property type="protein sequence ID" value="EPD32371.1"/>
    <property type="molecule type" value="Genomic_DNA"/>
</dbReference>
<evidence type="ECO:0000256" key="6">
    <source>
        <dbReference type="SAM" id="Phobius"/>
    </source>
</evidence>
<reference evidence="8 9" key="1">
    <citation type="submission" date="2013-04" db="EMBL/GenBank/DDBJ databases">
        <title>The Genome Sequence of Propionimicrobium lymphophilum ACS-093-V-SCH5.</title>
        <authorList>
            <consortium name="The Broad Institute Genomics Platform"/>
            <person name="Earl A."/>
            <person name="Ward D."/>
            <person name="Feldgarden M."/>
            <person name="Gevers D."/>
            <person name="Saerens B."/>
            <person name="Vaneechoutte M."/>
            <person name="Walker B."/>
            <person name="Young S."/>
            <person name="Zeng Q."/>
            <person name="Gargeya S."/>
            <person name="Fitzgerald M."/>
            <person name="Haas B."/>
            <person name="Abouelleil A."/>
            <person name="Allen A.W."/>
            <person name="Alvarado L."/>
            <person name="Arachchi H.M."/>
            <person name="Berlin A.M."/>
            <person name="Chapman S.B."/>
            <person name="Gainer-Dewar J."/>
            <person name="Goldberg J."/>
            <person name="Griggs A."/>
            <person name="Gujja S."/>
            <person name="Hansen M."/>
            <person name="Howarth C."/>
            <person name="Imamovic A."/>
            <person name="Ireland A."/>
            <person name="Larimer J."/>
            <person name="McCowan C."/>
            <person name="Murphy C."/>
            <person name="Pearson M."/>
            <person name="Poon T.W."/>
            <person name="Priest M."/>
            <person name="Roberts A."/>
            <person name="Saif S."/>
            <person name="Shea T."/>
            <person name="Sisk P."/>
            <person name="Sykes S."/>
            <person name="Wortman J."/>
            <person name="Nusbaum C."/>
            <person name="Birren B."/>
        </authorList>
    </citation>
    <scope>NUCLEOTIDE SEQUENCE [LARGE SCALE GENOMIC DNA]</scope>
    <source>
        <strain evidence="8 9">ACS-093-V-SCH5</strain>
    </source>
</reference>
<feature type="domain" description="Type II secretion system protein GspF" evidence="7">
    <location>
        <begin position="97"/>
        <end position="219"/>
    </location>
</feature>
<feature type="transmembrane region" description="Helical" evidence="6">
    <location>
        <begin position="47"/>
        <end position="75"/>
    </location>
</feature>
<dbReference type="STRING" id="883161.HMPREF9306_01940"/>
<keyword evidence="5 6" id="KW-0472">Membrane</keyword>
<evidence type="ECO:0000256" key="5">
    <source>
        <dbReference type="ARBA" id="ARBA00023136"/>
    </source>
</evidence>
<comment type="caution">
    <text evidence="8">The sequence shown here is derived from an EMBL/GenBank/DDBJ whole genome shotgun (WGS) entry which is preliminary data.</text>
</comment>
<feature type="transmembrane region" description="Helical" evidence="6">
    <location>
        <begin position="203"/>
        <end position="227"/>
    </location>
</feature>
<dbReference type="Proteomes" id="UP000014417">
    <property type="component" value="Unassembled WGS sequence"/>
</dbReference>
<sequence>MIAAAFSALFAACFCWLIFPVQRRPTQQDKKIKKTKNLRFVSFGVAGALFGYVAFGDVVVAAIGAVVSICVLTFCDAEKRQETKRRQELREQLPSTLELLASCLSSGAPVSQAVREVAEISPPATADMLNSYCRNLDVGRSQIQAWKSLAKEPVWEPVATDISALVASGSAMSKLLLTHAKDAREACASELETAAKTLAVKSVLPLMCCFLPSFILVGVVPIIAGVVSSGIL</sequence>
<evidence type="ECO:0000313" key="8">
    <source>
        <dbReference type="EMBL" id="EPD32371.1"/>
    </source>
</evidence>
<dbReference type="GO" id="GO:0005886">
    <property type="term" value="C:plasma membrane"/>
    <property type="evidence" value="ECO:0007669"/>
    <property type="project" value="UniProtKB-SubCell"/>
</dbReference>
<dbReference type="HOGENOM" id="CLU_064089_0_1_11"/>
<evidence type="ECO:0000256" key="4">
    <source>
        <dbReference type="ARBA" id="ARBA00022989"/>
    </source>
</evidence>
<gene>
    <name evidence="8" type="ORF">HMPREF9306_01940</name>
</gene>
<name>S2VZS2_9ACTN</name>
<dbReference type="InterPro" id="IPR018076">
    <property type="entry name" value="T2SS_GspF_dom"/>
</dbReference>
<dbReference type="OrthoDB" id="3267562at2"/>
<evidence type="ECO:0000313" key="9">
    <source>
        <dbReference type="Proteomes" id="UP000014417"/>
    </source>
</evidence>
<keyword evidence="9" id="KW-1185">Reference proteome</keyword>
<keyword evidence="3 6" id="KW-0812">Transmembrane</keyword>
<keyword evidence="4 6" id="KW-1133">Transmembrane helix</keyword>
<dbReference type="AlphaFoldDB" id="S2VZS2"/>